<keyword evidence="4 7" id="KW-0808">Transferase</keyword>
<dbReference type="PANTHER" id="PTHR12867:SF6">
    <property type="entry name" value="N-ACETYLGLUCOSAMINYLDIPHOSPHODOLICHOL N-ACETYLGLUCOSAMINYLTRANSFERASE"/>
    <property type="match status" value="1"/>
</dbReference>
<protein>
    <submittedName>
        <fullName evidence="7">Glycosyl transferase family 28</fullName>
    </submittedName>
</protein>
<comment type="similarity">
    <text evidence="2">Belongs to the glycosyltransferase 28 family.</text>
</comment>
<evidence type="ECO:0000313" key="7">
    <source>
        <dbReference type="EMBL" id="MTW04019.1"/>
    </source>
</evidence>
<reference evidence="7 8" key="1">
    <citation type="submission" date="2019-11" db="EMBL/GenBank/DDBJ databases">
        <title>Type strains purchased from KCTC, JCM and DSMZ.</title>
        <authorList>
            <person name="Lu H."/>
        </authorList>
    </citation>
    <scope>NUCLEOTIDE SEQUENCE [LARGE SCALE GENOMIC DNA]</scope>
    <source>
        <strain evidence="7 8">KCTC 42409</strain>
    </source>
</reference>
<dbReference type="InterPro" id="IPR007235">
    <property type="entry name" value="Glyco_trans_28_C"/>
</dbReference>
<organism evidence="7 8">
    <name type="scientific">Pseudoduganella ginsengisoli</name>
    <dbReference type="NCBI Taxonomy" id="1462440"/>
    <lineage>
        <taxon>Bacteria</taxon>
        <taxon>Pseudomonadati</taxon>
        <taxon>Pseudomonadota</taxon>
        <taxon>Betaproteobacteria</taxon>
        <taxon>Burkholderiales</taxon>
        <taxon>Oxalobacteraceae</taxon>
        <taxon>Telluria group</taxon>
        <taxon>Pseudoduganella</taxon>
    </lineage>
</organism>
<dbReference type="Proteomes" id="UP000484015">
    <property type="component" value="Unassembled WGS sequence"/>
</dbReference>
<keyword evidence="3" id="KW-0328">Glycosyltransferase</keyword>
<dbReference type="PANTHER" id="PTHR12867">
    <property type="entry name" value="GLYCOSYL TRANSFERASE-RELATED"/>
    <property type="match status" value="1"/>
</dbReference>
<dbReference type="GO" id="GO:0006488">
    <property type="term" value="P:dolichol-linked oligosaccharide biosynthetic process"/>
    <property type="evidence" value="ECO:0007669"/>
    <property type="project" value="InterPro"/>
</dbReference>
<evidence type="ECO:0000256" key="4">
    <source>
        <dbReference type="ARBA" id="ARBA00022679"/>
    </source>
</evidence>
<dbReference type="Gene3D" id="3.40.50.2000">
    <property type="entry name" value="Glycogen Phosphorylase B"/>
    <property type="match status" value="1"/>
</dbReference>
<dbReference type="AlphaFoldDB" id="A0A6L6Q3K2"/>
<name>A0A6L6Q3K2_9BURK</name>
<evidence type="ECO:0000256" key="5">
    <source>
        <dbReference type="ARBA" id="ARBA00022824"/>
    </source>
</evidence>
<dbReference type="Pfam" id="PF04101">
    <property type="entry name" value="Glyco_tran_28_C"/>
    <property type="match status" value="1"/>
</dbReference>
<feature type="domain" description="Glycosyl transferase family 28 C-terminal" evidence="6">
    <location>
        <begin position="20"/>
        <end position="149"/>
    </location>
</feature>
<dbReference type="SUPFAM" id="SSF53756">
    <property type="entry name" value="UDP-Glycosyltransferase/glycogen phosphorylase"/>
    <property type="match status" value="1"/>
</dbReference>
<evidence type="ECO:0000256" key="2">
    <source>
        <dbReference type="ARBA" id="ARBA00006962"/>
    </source>
</evidence>
<dbReference type="InterPro" id="IPR039042">
    <property type="entry name" value="Alg13-like"/>
</dbReference>
<comment type="subcellular location">
    <subcellularLocation>
        <location evidence="1">Endoplasmic reticulum</location>
    </subcellularLocation>
</comment>
<keyword evidence="8" id="KW-1185">Reference proteome</keyword>
<evidence type="ECO:0000256" key="1">
    <source>
        <dbReference type="ARBA" id="ARBA00004240"/>
    </source>
</evidence>
<proteinExistence type="inferred from homology"/>
<dbReference type="GO" id="GO:0016758">
    <property type="term" value="F:hexosyltransferase activity"/>
    <property type="evidence" value="ECO:0007669"/>
    <property type="project" value="InterPro"/>
</dbReference>
<evidence type="ECO:0000313" key="8">
    <source>
        <dbReference type="Proteomes" id="UP000484015"/>
    </source>
</evidence>
<evidence type="ECO:0000256" key="3">
    <source>
        <dbReference type="ARBA" id="ARBA00022676"/>
    </source>
</evidence>
<dbReference type="EMBL" id="WNLA01000013">
    <property type="protein sequence ID" value="MTW04019.1"/>
    <property type="molecule type" value="Genomic_DNA"/>
</dbReference>
<sequence length="181" mass="19801">MAAFGWQEWPELPWERAVTMIFVTVGSQMPFDRMVSAIDLWAERTKPDADIFAQIGDSQYRPRAMRYTKALTPAEFSQTVAQADVIVAHAGMGSVLTGMELGKPLVLMPRRGDLQETRNDHQIATAHWLAQRPGIFVAEQDEDLPAALAAAQAASKGSAAISPYASPDLLAAVRQFILHAP</sequence>
<accession>A0A6L6Q3K2</accession>
<evidence type="ECO:0000259" key="6">
    <source>
        <dbReference type="Pfam" id="PF04101"/>
    </source>
</evidence>
<gene>
    <name evidence="7" type="ORF">GM668_18215</name>
</gene>
<keyword evidence="5" id="KW-0256">Endoplasmic reticulum</keyword>
<dbReference type="OrthoDB" id="7186565at2"/>
<comment type="caution">
    <text evidence="7">The sequence shown here is derived from an EMBL/GenBank/DDBJ whole genome shotgun (WGS) entry which is preliminary data.</text>
</comment>